<dbReference type="PANTHER" id="PTHR12215">
    <property type="entry name" value="PHOSPHOPANTETHEINE TRANSFERASE"/>
    <property type="match status" value="1"/>
</dbReference>
<comment type="similarity">
    <text evidence="1">Belongs to the P-Pant transferase superfamily. Gsp/Sfp/HetI/AcpT family.</text>
</comment>
<reference evidence="4 5" key="1">
    <citation type="submission" date="2018-07" db="EMBL/GenBank/DDBJ databases">
        <title>Draft genome of the type strain Streptomyces armeniacus ATCC 15676.</title>
        <authorList>
            <person name="Labana P."/>
            <person name="Gosse J.T."/>
            <person name="Boddy C.N."/>
        </authorList>
    </citation>
    <scope>NUCLEOTIDE SEQUENCE [LARGE SCALE GENOMIC DNA]</scope>
    <source>
        <strain evidence="4 5">ATCC 15676</strain>
    </source>
</reference>
<proteinExistence type="inferred from homology"/>
<keyword evidence="5" id="KW-1185">Reference proteome</keyword>
<sequence>MWLPEHTAAATEAADVLDEEERRRAAAFRFPLERERFVTAHVGLRLFLGAHLGTDPREVVFVRQRCGAPGCGRPHGRPAVAGRPDVHFSLSHAADTALCALSGSPVGADIESEALVRDGLERTARRLHPEEQRALAALPAAVRPSATCSCLVRKEAYLKGIGTGLAGGLGTHHVGLGERFAPTAAAPGPSGWVLRDVPAPEGYQAAVAVRRDGGGRVSAADGHP</sequence>
<dbReference type="GO" id="GO:0008897">
    <property type="term" value="F:holo-[acyl-carrier-protein] synthase activity"/>
    <property type="evidence" value="ECO:0007669"/>
    <property type="project" value="InterPro"/>
</dbReference>
<keyword evidence="2 4" id="KW-0808">Transferase</keyword>
<dbReference type="InterPro" id="IPR050559">
    <property type="entry name" value="P-Pant_transferase_sf"/>
</dbReference>
<dbReference type="AlphaFoldDB" id="A0A345Y1L4"/>
<dbReference type="Gene3D" id="3.90.470.20">
    <property type="entry name" value="4'-phosphopantetheinyl transferase domain"/>
    <property type="match status" value="1"/>
</dbReference>
<dbReference type="Proteomes" id="UP000254425">
    <property type="component" value="Chromosome"/>
</dbReference>
<dbReference type="GO" id="GO:0000287">
    <property type="term" value="F:magnesium ion binding"/>
    <property type="evidence" value="ECO:0007669"/>
    <property type="project" value="InterPro"/>
</dbReference>
<name>A0A345Y1L4_9ACTN</name>
<accession>A0A345Y1L4</accession>
<dbReference type="SUPFAM" id="SSF56214">
    <property type="entry name" value="4'-phosphopantetheinyl transferase"/>
    <property type="match status" value="2"/>
</dbReference>
<dbReference type="GO" id="GO:0005829">
    <property type="term" value="C:cytosol"/>
    <property type="evidence" value="ECO:0007669"/>
    <property type="project" value="TreeGrafter"/>
</dbReference>
<dbReference type="InterPro" id="IPR037143">
    <property type="entry name" value="4-PPantetheinyl_Trfase_dom_sf"/>
</dbReference>
<dbReference type="KEGG" id="sarm:DVA86_30580"/>
<dbReference type="InterPro" id="IPR008278">
    <property type="entry name" value="4-PPantetheinyl_Trfase_dom"/>
</dbReference>
<evidence type="ECO:0000259" key="3">
    <source>
        <dbReference type="Pfam" id="PF01648"/>
    </source>
</evidence>
<gene>
    <name evidence="4" type="ORF">DVA86_30580</name>
</gene>
<protein>
    <submittedName>
        <fullName evidence="4">4-phosphopantetheinyl transferase</fullName>
    </submittedName>
</protein>
<organism evidence="4 5">
    <name type="scientific">Streptomyces armeniacus</name>
    <dbReference type="NCBI Taxonomy" id="83291"/>
    <lineage>
        <taxon>Bacteria</taxon>
        <taxon>Bacillati</taxon>
        <taxon>Actinomycetota</taxon>
        <taxon>Actinomycetes</taxon>
        <taxon>Kitasatosporales</taxon>
        <taxon>Streptomycetaceae</taxon>
        <taxon>Streptomyces</taxon>
    </lineage>
</organism>
<dbReference type="EMBL" id="CP031320">
    <property type="protein sequence ID" value="AXK37780.1"/>
    <property type="molecule type" value="Genomic_DNA"/>
</dbReference>
<dbReference type="GO" id="GO:0019878">
    <property type="term" value="P:lysine biosynthetic process via aminoadipic acid"/>
    <property type="evidence" value="ECO:0007669"/>
    <property type="project" value="TreeGrafter"/>
</dbReference>
<dbReference type="PANTHER" id="PTHR12215:SF10">
    <property type="entry name" value="L-AMINOADIPATE-SEMIALDEHYDE DEHYDROGENASE-PHOSPHOPANTETHEINYL TRANSFERASE"/>
    <property type="match status" value="1"/>
</dbReference>
<evidence type="ECO:0000313" key="4">
    <source>
        <dbReference type="EMBL" id="AXK37780.1"/>
    </source>
</evidence>
<dbReference type="Pfam" id="PF01648">
    <property type="entry name" value="ACPS"/>
    <property type="match status" value="1"/>
</dbReference>
<evidence type="ECO:0000313" key="5">
    <source>
        <dbReference type="Proteomes" id="UP000254425"/>
    </source>
</evidence>
<feature type="domain" description="4'-phosphopantetheinyl transferase" evidence="3">
    <location>
        <begin position="105"/>
        <end position="172"/>
    </location>
</feature>
<evidence type="ECO:0000256" key="1">
    <source>
        <dbReference type="ARBA" id="ARBA00010990"/>
    </source>
</evidence>
<evidence type="ECO:0000256" key="2">
    <source>
        <dbReference type="ARBA" id="ARBA00022679"/>
    </source>
</evidence>